<dbReference type="FunFam" id="2.60.40.10:FF:000533">
    <property type="entry name" value="Uncharacterized protein, isoform A"/>
    <property type="match status" value="1"/>
</dbReference>
<dbReference type="PANTHER" id="PTHR23279">
    <property type="entry name" value="DEFECTIVE PROBOSCIS EXTENSION RESPONSE DPR -RELATED"/>
    <property type="match status" value="1"/>
</dbReference>
<dbReference type="SMART" id="SM00408">
    <property type="entry name" value="IGc2"/>
    <property type="match status" value="2"/>
</dbReference>
<dbReference type="AlphaFoldDB" id="A0ABD2XBZ4"/>
<evidence type="ECO:0000256" key="1">
    <source>
        <dbReference type="SAM" id="MobiDB-lite"/>
    </source>
</evidence>
<dbReference type="Gene3D" id="2.60.40.10">
    <property type="entry name" value="Immunoglobulins"/>
    <property type="match status" value="2"/>
</dbReference>
<sequence length="314" mass="33867">MIQVLLASNVVACNDSPTPLLPLKRAQRECAAKTGGNNNNGGSSSNSNGGGGGSSNNVVGGLAVVEHHPSSYWEQPFSQPYFDNATKRDTTTTVGQSAYLHCRVRNLGDRAVSWIRKRDLHILTVGILTYTNDQRFQSLHSDGSDEWTLKISSPQVRDSGVYECQVSTEPKISLAYKLNVVVSKAKIVGNSELYIKSGSDINLTCVVLQTPDPPSFIYWYRGEHVINYSQRGGISVVTEKQTRTSHLLISRALPVDSGNYTCAPSTAESASVLVHVLNGEHPAAMQHGNSSNSGAATRTLALLLIILHAGSFTR</sequence>
<dbReference type="Proteomes" id="UP001627154">
    <property type="component" value="Unassembled WGS sequence"/>
</dbReference>
<dbReference type="FunFam" id="2.60.40.10:FF:000129">
    <property type="entry name" value="CLUMA_CG018772, isoform A"/>
    <property type="match status" value="1"/>
</dbReference>
<dbReference type="SUPFAM" id="SSF48726">
    <property type="entry name" value="Immunoglobulin"/>
    <property type="match status" value="2"/>
</dbReference>
<dbReference type="InterPro" id="IPR007110">
    <property type="entry name" value="Ig-like_dom"/>
</dbReference>
<proteinExistence type="predicted"/>
<evidence type="ECO:0000313" key="4">
    <source>
        <dbReference type="Proteomes" id="UP001627154"/>
    </source>
</evidence>
<feature type="compositionally biased region" description="Low complexity" evidence="1">
    <location>
        <begin position="35"/>
        <end position="47"/>
    </location>
</feature>
<feature type="region of interest" description="Disordered" evidence="1">
    <location>
        <begin position="32"/>
        <end position="59"/>
    </location>
</feature>
<gene>
    <name evidence="3" type="ORF">TKK_004588</name>
</gene>
<reference evidence="3 4" key="1">
    <citation type="journal article" date="2024" name="bioRxiv">
        <title>A reference genome for Trichogramma kaykai: A tiny desert-dwelling parasitoid wasp with competing sex-ratio distorters.</title>
        <authorList>
            <person name="Culotta J."/>
            <person name="Lindsey A.R."/>
        </authorList>
    </citation>
    <scope>NUCLEOTIDE SEQUENCE [LARGE SCALE GENOMIC DNA]</scope>
    <source>
        <strain evidence="3 4">KSX58</strain>
    </source>
</reference>
<dbReference type="CDD" id="cd00096">
    <property type="entry name" value="Ig"/>
    <property type="match status" value="1"/>
</dbReference>
<dbReference type="InterPro" id="IPR013783">
    <property type="entry name" value="Ig-like_fold"/>
</dbReference>
<dbReference type="Pfam" id="PF07686">
    <property type="entry name" value="V-set"/>
    <property type="match status" value="1"/>
</dbReference>
<dbReference type="InterPro" id="IPR036179">
    <property type="entry name" value="Ig-like_dom_sf"/>
</dbReference>
<dbReference type="InterPro" id="IPR037448">
    <property type="entry name" value="Zig-8"/>
</dbReference>
<dbReference type="EMBL" id="JBJJXI010000034">
    <property type="protein sequence ID" value="KAL3402660.1"/>
    <property type="molecule type" value="Genomic_DNA"/>
</dbReference>
<name>A0ABD2XBZ4_9HYME</name>
<dbReference type="PANTHER" id="PTHR23279:SF41">
    <property type="entry name" value="DEFECTIVE PROBOSCIS EXTENSION RESPONSE 4-RELATED"/>
    <property type="match status" value="1"/>
</dbReference>
<feature type="domain" description="Ig-like" evidence="2">
    <location>
        <begin position="80"/>
        <end position="167"/>
    </location>
</feature>
<organism evidence="3 4">
    <name type="scientific">Trichogramma kaykai</name>
    <dbReference type="NCBI Taxonomy" id="54128"/>
    <lineage>
        <taxon>Eukaryota</taxon>
        <taxon>Metazoa</taxon>
        <taxon>Ecdysozoa</taxon>
        <taxon>Arthropoda</taxon>
        <taxon>Hexapoda</taxon>
        <taxon>Insecta</taxon>
        <taxon>Pterygota</taxon>
        <taxon>Neoptera</taxon>
        <taxon>Endopterygota</taxon>
        <taxon>Hymenoptera</taxon>
        <taxon>Apocrita</taxon>
        <taxon>Proctotrupomorpha</taxon>
        <taxon>Chalcidoidea</taxon>
        <taxon>Trichogrammatidae</taxon>
        <taxon>Trichogramma</taxon>
    </lineage>
</organism>
<dbReference type="InterPro" id="IPR003599">
    <property type="entry name" value="Ig_sub"/>
</dbReference>
<protein>
    <recommendedName>
        <fullName evidence="2">Ig-like domain-containing protein</fullName>
    </recommendedName>
</protein>
<dbReference type="InterPro" id="IPR013106">
    <property type="entry name" value="Ig_V-set"/>
</dbReference>
<dbReference type="SMART" id="SM00406">
    <property type="entry name" value="IGv"/>
    <property type="match status" value="2"/>
</dbReference>
<evidence type="ECO:0000313" key="3">
    <source>
        <dbReference type="EMBL" id="KAL3402660.1"/>
    </source>
</evidence>
<feature type="domain" description="Ig-like" evidence="2">
    <location>
        <begin position="170"/>
        <end position="273"/>
    </location>
</feature>
<dbReference type="SMART" id="SM00409">
    <property type="entry name" value="IG"/>
    <property type="match status" value="2"/>
</dbReference>
<evidence type="ECO:0000259" key="2">
    <source>
        <dbReference type="PROSITE" id="PS50835"/>
    </source>
</evidence>
<dbReference type="CDD" id="cd00099">
    <property type="entry name" value="IgV"/>
    <property type="match status" value="1"/>
</dbReference>
<dbReference type="PROSITE" id="PS50835">
    <property type="entry name" value="IG_LIKE"/>
    <property type="match status" value="2"/>
</dbReference>
<comment type="caution">
    <text evidence="3">The sequence shown here is derived from an EMBL/GenBank/DDBJ whole genome shotgun (WGS) entry which is preliminary data.</text>
</comment>
<accession>A0ABD2XBZ4</accession>
<dbReference type="Pfam" id="PF13927">
    <property type="entry name" value="Ig_3"/>
    <property type="match status" value="1"/>
</dbReference>
<keyword evidence="4" id="KW-1185">Reference proteome</keyword>
<dbReference type="InterPro" id="IPR003598">
    <property type="entry name" value="Ig_sub2"/>
</dbReference>